<dbReference type="Pfam" id="PF17110">
    <property type="entry name" value="TFB6"/>
    <property type="match status" value="1"/>
</dbReference>
<organism evidence="1 2">
    <name type="scientific">Tortispora caseinolytica NRRL Y-17796</name>
    <dbReference type="NCBI Taxonomy" id="767744"/>
    <lineage>
        <taxon>Eukaryota</taxon>
        <taxon>Fungi</taxon>
        <taxon>Dikarya</taxon>
        <taxon>Ascomycota</taxon>
        <taxon>Saccharomycotina</taxon>
        <taxon>Trigonopsidomycetes</taxon>
        <taxon>Trigonopsidales</taxon>
        <taxon>Trigonopsidaceae</taxon>
        <taxon>Tortispora</taxon>
    </lineage>
</organism>
<dbReference type="InterPro" id="IPR031349">
    <property type="entry name" value="Tfb6"/>
</dbReference>
<name>A0A1E4THR1_9ASCO</name>
<dbReference type="PANTHER" id="PTHR37781:SF1">
    <property type="entry name" value="ADR380WP"/>
    <property type="match status" value="1"/>
</dbReference>
<dbReference type="GO" id="GO:0005675">
    <property type="term" value="C:transcription factor TFIIH holo complex"/>
    <property type="evidence" value="ECO:0007669"/>
    <property type="project" value="TreeGrafter"/>
</dbReference>
<dbReference type="Proteomes" id="UP000095023">
    <property type="component" value="Unassembled WGS sequence"/>
</dbReference>
<dbReference type="AlphaFoldDB" id="A0A1E4THR1"/>
<protein>
    <submittedName>
        <fullName evidence="1">Uncharacterized protein</fullName>
    </submittedName>
</protein>
<proteinExistence type="predicted"/>
<dbReference type="PANTHER" id="PTHR37781">
    <property type="entry name" value="TFIIH COMPLEX SUBUNIT"/>
    <property type="match status" value="1"/>
</dbReference>
<evidence type="ECO:0000313" key="1">
    <source>
        <dbReference type="EMBL" id="ODV91247.1"/>
    </source>
</evidence>
<reference evidence="2" key="1">
    <citation type="submission" date="2016-02" db="EMBL/GenBank/DDBJ databases">
        <title>Comparative genomics of biotechnologically important yeasts.</title>
        <authorList>
            <consortium name="DOE Joint Genome Institute"/>
            <person name="Riley R."/>
            <person name="Haridas S."/>
            <person name="Wolfe K.H."/>
            <person name="Lopes M.R."/>
            <person name="Hittinger C.T."/>
            <person name="Goker M."/>
            <person name="Salamov A."/>
            <person name="Wisecaver J."/>
            <person name="Long T.M."/>
            <person name="Aerts A.L."/>
            <person name="Barry K."/>
            <person name="Choi C."/>
            <person name="Clum A."/>
            <person name="Coughlan A.Y."/>
            <person name="Deshpande S."/>
            <person name="Douglass A.P."/>
            <person name="Hanson S.J."/>
            <person name="Klenk H.-P."/>
            <person name="Labutti K."/>
            <person name="Lapidus A."/>
            <person name="Lindquist E."/>
            <person name="Lipzen A."/>
            <person name="Meier-Kolthoff J.P."/>
            <person name="Ohm R.A."/>
            <person name="Otillar R.P."/>
            <person name="Pangilinan J."/>
            <person name="Peng Y."/>
            <person name="Rokas A."/>
            <person name="Rosa C.A."/>
            <person name="Scheuner C."/>
            <person name="Sibirny A.A."/>
            <person name="Slot J.C."/>
            <person name="Stielow J.B."/>
            <person name="Sun H."/>
            <person name="Kurtzman C.P."/>
            <person name="Blackwell M."/>
            <person name="Jeffries T.W."/>
            <person name="Grigoriev I.V."/>
        </authorList>
    </citation>
    <scope>NUCLEOTIDE SEQUENCE [LARGE SCALE GENOMIC DNA]</scope>
    <source>
        <strain evidence="2">NRRL Y-17796</strain>
    </source>
</reference>
<accession>A0A1E4THR1</accession>
<sequence length="152" mass="17336">MLTQAQELKLIDYLDEQLKLVSRDYIRRFESPVEFVAICSKLTTIIELIMNDNTPTYIQSQYLIRILGDFIEYTEGFFPVKDDPSFLFDFCSLLDYSISSLAPSLSATDKVRLSNLAQSLRVAVVHFMTNSNLSGYEQEQSKVLENSLSILG</sequence>
<dbReference type="EMBL" id="KV453842">
    <property type="protein sequence ID" value="ODV91247.1"/>
    <property type="molecule type" value="Genomic_DNA"/>
</dbReference>
<dbReference type="OrthoDB" id="2567806at2759"/>
<evidence type="ECO:0000313" key="2">
    <source>
        <dbReference type="Proteomes" id="UP000095023"/>
    </source>
</evidence>
<gene>
    <name evidence="1" type="ORF">CANCADRAFT_2960</name>
</gene>
<keyword evidence="2" id="KW-1185">Reference proteome</keyword>